<dbReference type="SUPFAM" id="SSF53474">
    <property type="entry name" value="alpha/beta-Hydrolases"/>
    <property type="match status" value="1"/>
</dbReference>
<accession>A0ABV7YIF5</accession>
<dbReference type="InterPro" id="IPR029058">
    <property type="entry name" value="AB_hydrolase_fold"/>
</dbReference>
<keyword evidence="1 3" id="KW-0378">Hydrolase</keyword>
<name>A0ABV7YIF5_9ACTN</name>
<evidence type="ECO:0000259" key="2">
    <source>
        <dbReference type="Pfam" id="PF00326"/>
    </source>
</evidence>
<comment type="caution">
    <text evidence="3">The sequence shown here is derived from an EMBL/GenBank/DDBJ whole genome shotgun (WGS) entry which is preliminary data.</text>
</comment>
<dbReference type="Proteomes" id="UP001595699">
    <property type="component" value="Unassembled WGS sequence"/>
</dbReference>
<gene>
    <name evidence="3" type="ORF">ACFOUW_29150</name>
</gene>
<dbReference type="EC" id="3.4.-.-" evidence="3"/>
<keyword evidence="4" id="KW-1185">Reference proteome</keyword>
<organism evidence="3 4">
    <name type="scientific">Tenggerimyces flavus</name>
    <dbReference type="NCBI Taxonomy" id="1708749"/>
    <lineage>
        <taxon>Bacteria</taxon>
        <taxon>Bacillati</taxon>
        <taxon>Actinomycetota</taxon>
        <taxon>Actinomycetes</taxon>
        <taxon>Propionibacteriales</taxon>
        <taxon>Nocardioidaceae</taxon>
        <taxon>Tenggerimyces</taxon>
    </lineage>
</organism>
<sequence>MLTRTSFRFSPTGRYAACLAADRPGAWQLETWLLDPPVPPRRVEQPRPNGPRAQVLPMDDGRILLCQPTDAEREHEILLAGADGRAHSLGTITADGLRLLEHPNPQILAVAVASFRNQTTTLSLVRAEDPYIRPSLTLEGLVGGGTWLDGTGRWLALNRAQNKKVSAIAVNLRTRSVTPLWPEDRGLRLLFATPDIRVVADAQHRVGWCRPGGEPSWPAGLEDARRLWPLAADPWSRRIAFRVDDGSTSRLAILIPGLDQLSYVRLPAGTLGATASWTEAGLRVPFAGQLHVPGIAEVRPGSAQPFRMLHGLRPAGGPGGGGPQLERFEGPSGPVDAVVYGDWRTAPKVLVALHGGPDAAWQLQPDQMLTELAGLGLAVVAVNPTGSRGSGSIAGAWGGPDLADVRAVASTLAARRGPLLLLGTSYGAYLALLTLGADPELWSRGAVLAPFLSGPRLYLDARPRVRALLDRLGGRSLYQDALGPRDALHFADQIRVPVLIVHGARDDVIPASHSRELYARLTPRHFGVRYLELADAGHDLLTGPSAGQVLEVLRAFLADSREPREMATTNLLTPPRVPAAAGAMREGR</sequence>
<evidence type="ECO:0000313" key="4">
    <source>
        <dbReference type="Proteomes" id="UP001595699"/>
    </source>
</evidence>
<dbReference type="InterPro" id="IPR001375">
    <property type="entry name" value="Peptidase_S9_cat"/>
</dbReference>
<feature type="domain" description="Peptidase S9 prolyl oligopeptidase catalytic" evidence="2">
    <location>
        <begin position="372"/>
        <end position="558"/>
    </location>
</feature>
<proteinExistence type="predicted"/>
<dbReference type="PANTHER" id="PTHR42776">
    <property type="entry name" value="SERINE PEPTIDASE S9 FAMILY MEMBER"/>
    <property type="match status" value="1"/>
</dbReference>
<dbReference type="EMBL" id="JBHRZH010000036">
    <property type="protein sequence ID" value="MFC3764938.1"/>
    <property type="molecule type" value="Genomic_DNA"/>
</dbReference>
<dbReference type="GO" id="GO:0016787">
    <property type="term" value="F:hydrolase activity"/>
    <property type="evidence" value="ECO:0007669"/>
    <property type="project" value="UniProtKB-KW"/>
</dbReference>
<evidence type="ECO:0000313" key="3">
    <source>
        <dbReference type="EMBL" id="MFC3764938.1"/>
    </source>
</evidence>
<dbReference type="PANTHER" id="PTHR42776:SF27">
    <property type="entry name" value="DIPEPTIDYL PEPTIDASE FAMILY MEMBER 6"/>
    <property type="match status" value="1"/>
</dbReference>
<dbReference type="RefSeq" id="WP_205119338.1">
    <property type="nucleotide sequence ID" value="NZ_JAFBCM010000001.1"/>
</dbReference>
<evidence type="ECO:0000256" key="1">
    <source>
        <dbReference type="ARBA" id="ARBA00022801"/>
    </source>
</evidence>
<dbReference type="Gene3D" id="3.40.50.1820">
    <property type="entry name" value="alpha/beta hydrolase"/>
    <property type="match status" value="1"/>
</dbReference>
<reference evidence="4" key="1">
    <citation type="journal article" date="2019" name="Int. J. Syst. Evol. Microbiol.">
        <title>The Global Catalogue of Microorganisms (GCM) 10K type strain sequencing project: providing services to taxonomists for standard genome sequencing and annotation.</title>
        <authorList>
            <consortium name="The Broad Institute Genomics Platform"/>
            <consortium name="The Broad Institute Genome Sequencing Center for Infectious Disease"/>
            <person name="Wu L."/>
            <person name="Ma J."/>
        </authorList>
    </citation>
    <scope>NUCLEOTIDE SEQUENCE [LARGE SCALE GENOMIC DNA]</scope>
    <source>
        <strain evidence="4">CGMCC 4.7241</strain>
    </source>
</reference>
<dbReference type="Pfam" id="PF00326">
    <property type="entry name" value="Peptidase_S9"/>
    <property type="match status" value="1"/>
</dbReference>
<protein>
    <submittedName>
        <fullName evidence="3">Alpha/beta hydrolase family protein</fullName>
        <ecNumber evidence="3">3.4.-.-</ecNumber>
    </submittedName>
</protein>
<dbReference type="SUPFAM" id="SSF82171">
    <property type="entry name" value="DPP6 N-terminal domain-like"/>
    <property type="match status" value="1"/>
</dbReference>